<protein>
    <submittedName>
        <fullName evidence="2">Uncharacterized protein</fullName>
    </submittedName>
</protein>
<dbReference type="EMBL" id="CAVLEF010000001">
    <property type="protein sequence ID" value="CAK1540180.1"/>
    <property type="molecule type" value="Genomic_DNA"/>
</dbReference>
<comment type="similarity">
    <text evidence="1">Belongs to the UPF0489 family.</text>
</comment>
<accession>A0AAV1IVN5</accession>
<dbReference type="Pfam" id="PF12640">
    <property type="entry name" value="UPF0489"/>
    <property type="match status" value="1"/>
</dbReference>
<comment type="caution">
    <text evidence="2">The sequence shown here is derived from an EMBL/GenBank/DDBJ whole genome shotgun (WGS) entry which is preliminary data.</text>
</comment>
<evidence type="ECO:0000313" key="3">
    <source>
        <dbReference type="Proteomes" id="UP001497472"/>
    </source>
</evidence>
<proteinExistence type="inferred from homology"/>
<evidence type="ECO:0000313" key="2">
    <source>
        <dbReference type="EMBL" id="CAK1540180.1"/>
    </source>
</evidence>
<dbReference type="AlphaFoldDB" id="A0AAV1IVN5"/>
<dbReference type="Proteomes" id="UP001497472">
    <property type="component" value="Unassembled WGS sequence"/>
</dbReference>
<organism evidence="2 3">
    <name type="scientific">Leptosia nina</name>
    <dbReference type="NCBI Taxonomy" id="320188"/>
    <lineage>
        <taxon>Eukaryota</taxon>
        <taxon>Metazoa</taxon>
        <taxon>Ecdysozoa</taxon>
        <taxon>Arthropoda</taxon>
        <taxon>Hexapoda</taxon>
        <taxon>Insecta</taxon>
        <taxon>Pterygota</taxon>
        <taxon>Neoptera</taxon>
        <taxon>Endopterygota</taxon>
        <taxon>Lepidoptera</taxon>
        <taxon>Glossata</taxon>
        <taxon>Ditrysia</taxon>
        <taxon>Papilionoidea</taxon>
        <taxon>Pieridae</taxon>
        <taxon>Pierinae</taxon>
        <taxon>Leptosia</taxon>
    </lineage>
</organism>
<evidence type="ECO:0000256" key="1">
    <source>
        <dbReference type="ARBA" id="ARBA00007099"/>
    </source>
</evidence>
<dbReference type="PANTHER" id="PTHR13225">
    <property type="entry name" value="MISEXPRESSION SUPPRESSOR OF RAS 6"/>
    <property type="match status" value="1"/>
</dbReference>
<name>A0AAV1IVN5_9NEOP</name>
<reference evidence="2 3" key="1">
    <citation type="submission" date="2023-11" db="EMBL/GenBank/DDBJ databases">
        <authorList>
            <person name="Okamura Y."/>
        </authorList>
    </citation>
    <scope>NUCLEOTIDE SEQUENCE [LARGE SCALE GENOMIC DNA]</scope>
</reference>
<dbReference type="PANTHER" id="PTHR13225:SF3">
    <property type="entry name" value="UPF0489 PROTEIN C5ORF22"/>
    <property type="match status" value="1"/>
</dbReference>
<gene>
    <name evidence="2" type="ORF">LNINA_LOCUS252</name>
</gene>
<dbReference type="InterPro" id="IPR024131">
    <property type="entry name" value="UPF0489"/>
</dbReference>
<keyword evidence="3" id="KW-1185">Reference proteome</keyword>
<sequence>MSSNNSNANPLKHFKKIPIYIVEEHNDALQFIYSAIGGKKLPIEGTSLVHLDAHPDMLIDRKLKGEEARAGRKVLQSLQIENWIVPAVAAGHIGSVVWIRPPWANQFTDGSRLIQVGDHPATGFLRVDSKEPYYLSDALYSSRLVNKRKFRLTVAELSPSTDSVQQLCNRLDINTPFVLDIDLDFFSTANPFLNIYEGIGLYDLLEDIFKFDPPESDDPETLEKLVMSREEQLQQLEDLFLHLEEYGNLDNYAGEKSIYFKKVSALVPIVLKEATRLGQSPDWWAIFAGGCTRDQGGLPHHISSEELITETIGKTLKSFLQNLPKPVMITLARSTDDGYCPSHQVDNIQKQVLNTLQEIYETDDPVFHYLHTK</sequence>